<organism evidence="1">
    <name type="scientific">marine metagenome</name>
    <dbReference type="NCBI Taxonomy" id="408172"/>
    <lineage>
        <taxon>unclassified sequences</taxon>
        <taxon>metagenomes</taxon>
        <taxon>ecological metagenomes</taxon>
    </lineage>
</organism>
<dbReference type="AlphaFoldDB" id="A0A382BBU3"/>
<protein>
    <submittedName>
        <fullName evidence="1">Uncharacterized protein</fullName>
    </submittedName>
</protein>
<dbReference type="EMBL" id="UINC01029045">
    <property type="protein sequence ID" value="SVB11114.1"/>
    <property type="molecule type" value="Genomic_DNA"/>
</dbReference>
<proteinExistence type="predicted"/>
<gene>
    <name evidence="1" type="ORF">METZ01_LOCUS163968</name>
</gene>
<name>A0A382BBU3_9ZZZZ</name>
<sequence length="456" mass="52715">MSKKLSKIIGLNLQKFDEIVAKGDEFHIQKARLLPFYKAGDEMALTSIFLSGVRLIREFRNEIFRTINLSRSNHLRIYTEVEFLLFDKKRMDGLILVVRSNKIVDAVLLEVKNNRNDLDENQISEYLKIAKEYGISKFLTISNQFVAFTTQSPTNIKPPKHVTLYHLSWTFILTIANILIADNETNIEDVDQLELMREIVAYFESNKSGILGLTQMKPGWVELTQKANAGTVLKPSETFVEETVSSWLQEERCMALVLSKELGLFVRIGKRQFKEDLSGRIKFEKKELVNSYRLESNLHIDGAASSLKISAYFDRMTIAFSSHLSAPEDKKNRGKVSWLKNQLKICEKRNHQLYNLLKTDLIIDVDIKHAKNNLRFGIDELDNSTDQVGNREITGFSILYLKSLGKKFESRKGVVEIMEKMLINYYECIFQHLKRWEKPAPQIIHPKEESLISDIE</sequence>
<evidence type="ECO:0000313" key="1">
    <source>
        <dbReference type="EMBL" id="SVB11114.1"/>
    </source>
</evidence>
<accession>A0A382BBU3</accession>
<reference evidence="1" key="1">
    <citation type="submission" date="2018-05" db="EMBL/GenBank/DDBJ databases">
        <authorList>
            <person name="Lanie J.A."/>
            <person name="Ng W.-L."/>
            <person name="Kazmierczak K.M."/>
            <person name="Andrzejewski T.M."/>
            <person name="Davidsen T.M."/>
            <person name="Wayne K.J."/>
            <person name="Tettelin H."/>
            <person name="Glass J.I."/>
            <person name="Rusch D."/>
            <person name="Podicherti R."/>
            <person name="Tsui H.-C.T."/>
            <person name="Winkler M.E."/>
        </authorList>
    </citation>
    <scope>NUCLEOTIDE SEQUENCE</scope>
</reference>